<dbReference type="GO" id="GO:0004497">
    <property type="term" value="F:monooxygenase activity"/>
    <property type="evidence" value="ECO:0007669"/>
    <property type="project" value="UniProtKB-KW"/>
</dbReference>
<keyword evidence="14" id="KW-1185">Reference proteome</keyword>
<dbReference type="AlphaFoldDB" id="A0ABD1W9B3"/>
<comment type="cofactor">
    <cofactor evidence="11">
        <name>heme</name>
        <dbReference type="ChEBI" id="CHEBI:30413"/>
    </cofactor>
</comment>
<gene>
    <name evidence="13" type="ORF">Fot_15501</name>
</gene>
<keyword evidence="5 11" id="KW-0479">Metal-binding</keyword>
<evidence type="ECO:0000256" key="5">
    <source>
        <dbReference type="ARBA" id="ARBA00022723"/>
    </source>
</evidence>
<keyword evidence="8 11" id="KW-0408">Iron</keyword>
<dbReference type="PANTHER" id="PTHR24282:SF270">
    <property type="entry name" value="CYTOCHROME P450 CYP749A22-LIKE"/>
    <property type="match status" value="1"/>
</dbReference>
<keyword evidence="6" id="KW-1133">Transmembrane helix</keyword>
<evidence type="ECO:0000256" key="4">
    <source>
        <dbReference type="ARBA" id="ARBA00022692"/>
    </source>
</evidence>
<proteinExistence type="inferred from homology"/>
<evidence type="ECO:0000313" key="14">
    <source>
        <dbReference type="Proteomes" id="UP001604277"/>
    </source>
</evidence>
<sequence length="475" mass="54335">MRSQGLKGPSYRFIHGNTKEIINMTKEATSTSTEFSHDLFPRIQPHLYSWMKLYGKNFLFWKGHKPQIIVSEPELIKEILGNKNGTYRKSKVDGYLKKLLGDGLVAAEGQKWLKQRKLADHAFHGECLKLMVPAMISSVQAMLEKWRNYESKEIEVWPEIKILTSEVISRTAFGSSYQEGKNIFEMITKLSVIFGRNANNIQLLNNRKVFRSQDNIESEKLEQSLRGSVLTMIKKREHEVTSGRADNFGNDFLGSLLTVHHDADQTNRISVDDMVDECKTFYLAGHETTSTLLSWIILILAVHMDWQEKARKEVLQLFGHENPTSEGIARLKTVSMIINETIRLYSPVLDMTRRINSKVRLGKYELPANIELHIPPLALHRNPEIWGEDAYLFKPERFAEGVAKATKNNPIAFLPFGYGPHTCVGLNFATNEVKIALSMILQQHKFTLSPNYVHSPIHFLTVQPQHGIQIMLHSL</sequence>
<evidence type="ECO:0000256" key="3">
    <source>
        <dbReference type="ARBA" id="ARBA00022617"/>
    </source>
</evidence>
<dbReference type="InterPro" id="IPR017972">
    <property type="entry name" value="Cyt_P450_CS"/>
</dbReference>
<evidence type="ECO:0000256" key="10">
    <source>
        <dbReference type="ARBA" id="ARBA00023136"/>
    </source>
</evidence>
<name>A0ABD1W9B3_9LAMI</name>
<dbReference type="InterPro" id="IPR036396">
    <property type="entry name" value="Cyt_P450_sf"/>
</dbReference>
<keyword evidence="7 12" id="KW-0560">Oxidoreductase</keyword>
<evidence type="ECO:0000256" key="8">
    <source>
        <dbReference type="ARBA" id="ARBA00023004"/>
    </source>
</evidence>
<dbReference type="Gene3D" id="1.10.630.10">
    <property type="entry name" value="Cytochrome P450"/>
    <property type="match status" value="1"/>
</dbReference>
<dbReference type="GO" id="GO:0046872">
    <property type="term" value="F:metal ion binding"/>
    <property type="evidence" value="ECO:0007669"/>
    <property type="project" value="UniProtKB-KW"/>
</dbReference>
<comment type="similarity">
    <text evidence="2 12">Belongs to the cytochrome P450 family.</text>
</comment>
<dbReference type="InterPro" id="IPR001128">
    <property type="entry name" value="Cyt_P450"/>
</dbReference>
<dbReference type="EMBL" id="JBFOLJ010000004">
    <property type="protein sequence ID" value="KAL2546268.1"/>
    <property type="molecule type" value="Genomic_DNA"/>
</dbReference>
<keyword evidence="9 12" id="KW-0503">Monooxygenase</keyword>
<dbReference type="PANTHER" id="PTHR24282">
    <property type="entry name" value="CYTOCHROME P450 FAMILY MEMBER"/>
    <property type="match status" value="1"/>
</dbReference>
<comment type="caution">
    <text evidence="13">The sequence shown here is derived from an EMBL/GenBank/DDBJ whole genome shotgun (WGS) entry which is preliminary data.</text>
</comment>
<reference evidence="14" key="1">
    <citation type="submission" date="2024-07" db="EMBL/GenBank/DDBJ databases">
        <title>Two chromosome-level genome assemblies of Korean endemic species Abeliophyllum distichum and Forsythia ovata (Oleaceae).</title>
        <authorList>
            <person name="Jang H."/>
        </authorList>
    </citation>
    <scope>NUCLEOTIDE SEQUENCE [LARGE SCALE GENOMIC DNA]</scope>
</reference>
<feature type="binding site" description="axial binding residue" evidence="11">
    <location>
        <position position="423"/>
    </location>
    <ligand>
        <name>heme</name>
        <dbReference type="ChEBI" id="CHEBI:30413"/>
    </ligand>
    <ligandPart>
        <name>Fe</name>
        <dbReference type="ChEBI" id="CHEBI:18248"/>
    </ligandPart>
</feature>
<dbReference type="InterPro" id="IPR050665">
    <property type="entry name" value="Cytochrome_P450_Monooxygen"/>
</dbReference>
<dbReference type="GO" id="GO:0016020">
    <property type="term" value="C:membrane"/>
    <property type="evidence" value="ECO:0007669"/>
    <property type="project" value="UniProtKB-SubCell"/>
</dbReference>
<comment type="subcellular location">
    <subcellularLocation>
        <location evidence="1">Membrane</location>
        <topology evidence="1">Single-pass membrane protein</topology>
    </subcellularLocation>
</comment>
<keyword evidence="3 11" id="KW-0349">Heme</keyword>
<accession>A0ABD1W9B3</accession>
<evidence type="ECO:0000256" key="6">
    <source>
        <dbReference type="ARBA" id="ARBA00022989"/>
    </source>
</evidence>
<organism evidence="13 14">
    <name type="scientific">Forsythia ovata</name>
    <dbReference type="NCBI Taxonomy" id="205694"/>
    <lineage>
        <taxon>Eukaryota</taxon>
        <taxon>Viridiplantae</taxon>
        <taxon>Streptophyta</taxon>
        <taxon>Embryophyta</taxon>
        <taxon>Tracheophyta</taxon>
        <taxon>Spermatophyta</taxon>
        <taxon>Magnoliopsida</taxon>
        <taxon>eudicotyledons</taxon>
        <taxon>Gunneridae</taxon>
        <taxon>Pentapetalae</taxon>
        <taxon>asterids</taxon>
        <taxon>lamiids</taxon>
        <taxon>Lamiales</taxon>
        <taxon>Oleaceae</taxon>
        <taxon>Forsythieae</taxon>
        <taxon>Forsythia</taxon>
    </lineage>
</organism>
<dbReference type="SUPFAM" id="SSF48264">
    <property type="entry name" value="Cytochrome P450"/>
    <property type="match status" value="1"/>
</dbReference>
<dbReference type="Pfam" id="PF00067">
    <property type="entry name" value="p450"/>
    <property type="match status" value="1"/>
</dbReference>
<dbReference type="PROSITE" id="PS00086">
    <property type="entry name" value="CYTOCHROME_P450"/>
    <property type="match status" value="1"/>
</dbReference>
<dbReference type="InterPro" id="IPR002401">
    <property type="entry name" value="Cyt_P450_E_grp-I"/>
</dbReference>
<keyword evidence="10" id="KW-0472">Membrane</keyword>
<protein>
    <submittedName>
        <fullName evidence="13">Cytochrome</fullName>
    </submittedName>
</protein>
<evidence type="ECO:0000256" key="7">
    <source>
        <dbReference type="ARBA" id="ARBA00023002"/>
    </source>
</evidence>
<keyword evidence="4" id="KW-0812">Transmembrane</keyword>
<evidence type="ECO:0000256" key="1">
    <source>
        <dbReference type="ARBA" id="ARBA00004167"/>
    </source>
</evidence>
<evidence type="ECO:0000256" key="12">
    <source>
        <dbReference type="RuleBase" id="RU000461"/>
    </source>
</evidence>
<evidence type="ECO:0000256" key="9">
    <source>
        <dbReference type="ARBA" id="ARBA00023033"/>
    </source>
</evidence>
<evidence type="ECO:0000313" key="13">
    <source>
        <dbReference type="EMBL" id="KAL2546268.1"/>
    </source>
</evidence>
<dbReference type="InterPro" id="IPR018247">
    <property type="entry name" value="EF_Hand_1_Ca_BS"/>
</dbReference>
<dbReference type="Proteomes" id="UP001604277">
    <property type="component" value="Unassembled WGS sequence"/>
</dbReference>
<dbReference type="PRINTS" id="PR00463">
    <property type="entry name" value="EP450I"/>
</dbReference>
<dbReference type="PROSITE" id="PS00018">
    <property type="entry name" value="EF_HAND_1"/>
    <property type="match status" value="1"/>
</dbReference>
<dbReference type="PRINTS" id="PR00385">
    <property type="entry name" value="P450"/>
</dbReference>
<evidence type="ECO:0000256" key="2">
    <source>
        <dbReference type="ARBA" id="ARBA00010617"/>
    </source>
</evidence>
<evidence type="ECO:0000256" key="11">
    <source>
        <dbReference type="PIRSR" id="PIRSR602401-1"/>
    </source>
</evidence>